<dbReference type="Pfam" id="PF00324">
    <property type="entry name" value="AA_permease"/>
    <property type="match status" value="1"/>
</dbReference>
<evidence type="ECO:0000256" key="4">
    <source>
        <dbReference type="ARBA" id="ARBA00022692"/>
    </source>
</evidence>
<feature type="compositionally biased region" description="Basic and acidic residues" evidence="8">
    <location>
        <begin position="1"/>
        <end position="11"/>
    </location>
</feature>
<sequence>MWFNRQDKSSVEDATSLNEKRFNQKSNEEQELFTESTNDNSENASSSSVNGTGSTRRTLYNRHLQLIAIGGSIGTGLFVTIGSSGLVNGGPLGLLMSYCISTLFTLLLTTATGEMVSYLPVDSPFLNLAGRVIDPAFEVAASINFWAMQSLYIPTEITAVNNIIHFWRDDYSPAITFVIQIVIYALINMYAVRVFGECEFWFSLAKLTLCVGLLFFTLITMCGGNPQHDAFGFRYWHVAGGPIGMKYATGSLGRFQGFLASLRLSSSFTCVGSEYVSMTAGECVNPRVNMAIAFRTVLYRLVFFYVGGALSVSILIAYNDPKYVALTSGGSDGVSSPYVVAMQNLGISALPDIVNAVIVTAAFSAGCSYTYTSSRCLYNLAKKGFVPKFFRICTKKGIPIYCVLVSCCFALLSLLQLGKSASVALNFMFNLVTGAQILNYAFMGITYIGFYHAVKAQGIDRRKFTYRSWFQPYSIYFTTFMYCCIVGCLGYQVFLPGHWSVDDFLFSYIMVFVSLAVYILWKVIKRTKFVKPIDADLTTGLDEIEAHEAEFYAQMEESSRNEKQSDWKGYLNWIF</sequence>
<evidence type="ECO:0000256" key="1">
    <source>
        <dbReference type="ARBA" id="ARBA00004141"/>
    </source>
</evidence>
<keyword evidence="12" id="KW-1185">Reference proteome</keyword>
<keyword evidence="6 9" id="KW-1133">Transmembrane helix</keyword>
<dbReference type="Gene3D" id="1.20.1740.10">
    <property type="entry name" value="Amino acid/polyamine transporter I"/>
    <property type="match status" value="1"/>
</dbReference>
<dbReference type="PANTHER" id="PTHR43341:SF15">
    <property type="entry name" value="GENERAL AMINO ACID PERMEASE AGP2"/>
    <property type="match status" value="1"/>
</dbReference>
<dbReference type="PROSITE" id="PS00218">
    <property type="entry name" value="AMINO_ACID_PERMEASE_1"/>
    <property type="match status" value="1"/>
</dbReference>
<feature type="transmembrane region" description="Helical" evidence="9">
    <location>
        <begin position="174"/>
        <end position="192"/>
    </location>
</feature>
<dbReference type="GO" id="GO:0015171">
    <property type="term" value="F:amino acid transmembrane transporter activity"/>
    <property type="evidence" value="ECO:0007669"/>
    <property type="project" value="TreeGrafter"/>
</dbReference>
<dbReference type="EMBL" id="JAIHNG010000158">
    <property type="protein sequence ID" value="KAI5950293.1"/>
    <property type="molecule type" value="Genomic_DNA"/>
</dbReference>
<feature type="transmembrane region" description="Helical" evidence="9">
    <location>
        <begin position="297"/>
        <end position="318"/>
    </location>
</feature>
<keyword evidence="5" id="KW-0029">Amino-acid transport</keyword>
<feature type="compositionally biased region" description="Basic and acidic residues" evidence="8">
    <location>
        <begin position="18"/>
        <end position="28"/>
    </location>
</feature>
<dbReference type="GeneID" id="76152399"/>
<protein>
    <recommendedName>
        <fullName evidence="10">Amino acid permease/ SLC12A domain-containing protein</fullName>
    </recommendedName>
</protein>
<feature type="region of interest" description="Disordered" evidence="8">
    <location>
        <begin position="1"/>
        <end position="54"/>
    </location>
</feature>
<evidence type="ECO:0000256" key="7">
    <source>
        <dbReference type="ARBA" id="ARBA00023136"/>
    </source>
</evidence>
<dbReference type="Proteomes" id="UP001204833">
    <property type="component" value="Unassembled WGS sequence"/>
</dbReference>
<feature type="transmembrane region" description="Helical" evidence="9">
    <location>
        <begin position="92"/>
        <end position="111"/>
    </location>
</feature>
<feature type="transmembrane region" description="Helical" evidence="9">
    <location>
        <begin position="437"/>
        <end position="454"/>
    </location>
</feature>
<feature type="transmembrane region" description="Helical" evidence="9">
    <location>
        <begin position="506"/>
        <end position="524"/>
    </location>
</feature>
<name>A0AAD5BBA8_9ASCO</name>
<gene>
    <name evidence="11" type="ORF">KGF57_004355</name>
</gene>
<comment type="subcellular location">
    <subcellularLocation>
        <location evidence="1">Membrane</location>
        <topology evidence="1">Multi-pass membrane protein</topology>
    </subcellularLocation>
</comment>
<evidence type="ECO:0000256" key="6">
    <source>
        <dbReference type="ARBA" id="ARBA00022989"/>
    </source>
</evidence>
<reference evidence="11 12" key="1">
    <citation type="journal article" date="2022" name="DNA Res.">
        <title>Genome analysis of five recently described species of the CUG-Ser clade uncovers Candida theae as a new hybrid lineage with pathogenic potential in the Candida parapsilosis species complex.</title>
        <authorList>
            <person name="Mixao V."/>
            <person name="Del Olmo V."/>
            <person name="Hegedusova E."/>
            <person name="Saus E."/>
            <person name="Pryszcz L."/>
            <person name="Cillingova A."/>
            <person name="Nosek J."/>
            <person name="Gabaldon T."/>
        </authorList>
    </citation>
    <scope>NUCLEOTIDE SEQUENCE [LARGE SCALE GENOMIC DNA]</scope>
    <source>
        <strain evidence="11 12">CBS 12239</strain>
    </source>
</reference>
<evidence type="ECO:0000256" key="3">
    <source>
        <dbReference type="ARBA" id="ARBA00022448"/>
    </source>
</evidence>
<keyword evidence="7 9" id="KW-0472">Membrane</keyword>
<dbReference type="AlphaFoldDB" id="A0AAD5BBA8"/>
<evidence type="ECO:0000313" key="12">
    <source>
        <dbReference type="Proteomes" id="UP001204833"/>
    </source>
</evidence>
<comment type="caution">
    <text evidence="11">The sequence shown here is derived from an EMBL/GenBank/DDBJ whole genome shotgun (WGS) entry which is preliminary data.</text>
</comment>
<dbReference type="InterPro" id="IPR004841">
    <property type="entry name" value="AA-permease/SLC12A_dom"/>
</dbReference>
<comment type="similarity">
    <text evidence="2">Belongs to the amino acid-polyamine-organocation (APC) superfamily. YAT (TC 2.A.3.10) family.</text>
</comment>
<evidence type="ECO:0000256" key="2">
    <source>
        <dbReference type="ARBA" id="ARBA00006983"/>
    </source>
</evidence>
<evidence type="ECO:0000313" key="11">
    <source>
        <dbReference type="EMBL" id="KAI5950293.1"/>
    </source>
</evidence>
<feature type="transmembrane region" description="Helical" evidence="9">
    <location>
        <begin position="398"/>
        <end position="417"/>
    </location>
</feature>
<feature type="compositionally biased region" description="Polar residues" evidence="8">
    <location>
        <begin position="33"/>
        <end position="54"/>
    </location>
</feature>
<dbReference type="InterPro" id="IPR004840">
    <property type="entry name" value="Amino_acid_permease_CS"/>
</dbReference>
<feature type="transmembrane region" description="Helical" evidence="9">
    <location>
        <begin position="353"/>
        <end position="372"/>
    </location>
</feature>
<dbReference type="PIRSF" id="PIRSF006060">
    <property type="entry name" value="AA_transporter"/>
    <property type="match status" value="1"/>
</dbReference>
<evidence type="ECO:0000256" key="9">
    <source>
        <dbReference type="SAM" id="Phobius"/>
    </source>
</evidence>
<evidence type="ECO:0000256" key="5">
    <source>
        <dbReference type="ARBA" id="ARBA00022970"/>
    </source>
</evidence>
<feature type="transmembrane region" description="Helical" evidence="9">
    <location>
        <begin position="204"/>
        <end position="224"/>
    </location>
</feature>
<organism evidence="11 12">
    <name type="scientific">Candida theae</name>
    <dbReference type="NCBI Taxonomy" id="1198502"/>
    <lineage>
        <taxon>Eukaryota</taxon>
        <taxon>Fungi</taxon>
        <taxon>Dikarya</taxon>
        <taxon>Ascomycota</taxon>
        <taxon>Saccharomycotina</taxon>
        <taxon>Pichiomycetes</taxon>
        <taxon>Debaryomycetaceae</taxon>
        <taxon>Candida/Lodderomyces clade</taxon>
        <taxon>Candida</taxon>
    </lineage>
</organism>
<proteinExistence type="inferred from homology"/>
<accession>A0AAD5BBA8</accession>
<dbReference type="PANTHER" id="PTHR43341">
    <property type="entry name" value="AMINO ACID PERMEASE"/>
    <property type="match status" value="1"/>
</dbReference>
<keyword evidence="4 9" id="KW-0812">Transmembrane</keyword>
<evidence type="ECO:0000259" key="10">
    <source>
        <dbReference type="Pfam" id="PF00324"/>
    </source>
</evidence>
<dbReference type="GO" id="GO:0016020">
    <property type="term" value="C:membrane"/>
    <property type="evidence" value="ECO:0007669"/>
    <property type="project" value="UniProtKB-SubCell"/>
</dbReference>
<dbReference type="RefSeq" id="XP_051607163.1">
    <property type="nucleotide sequence ID" value="XM_051753856.1"/>
</dbReference>
<feature type="transmembrane region" description="Helical" evidence="9">
    <location>
        <begin position="66"/>
        <end position="86"/>
    </location>
</feature>
<feature type="domain" description="Amino acid permease/ SLC12A" evidence="10">
    <location>
        <begin position="63"/>
        <end position="530"/>
    </location>
</feature>
<feature type="transmembrane region" description="Helical" evidence="9">
    <location>
        <begin position="475"/>
        <end position="494"/>
    </location>
</feature>
<dbReference type="InterPro" id="IPR050524">
    <property type="entry name" value="APC_YAT"/>
</dbReference>
<evidence type="ECO:0000256" key="8">
    <source>
        <dbReference type="SAM" id="MobiDB-lite"/>
    </source>
</evidence>
<keyword evidence="3" id="KW-0813">Transport</keyword>